<dbReference type="Proteomes" id="UP000827986">
    <property type="component" value="Unassembled WGS sequence"/>
</dbReference>
<dbReference type="AlphaFoldDB" id="A0A9D3WU51"/>
<accession>A0A9D3WU51</accession>
<name>A0A9D3WU51_9SAUR</name>
<organism evidence="1 2">
    <name type="scientific">Mauremys mutica</name>
    <name type="common">yellowpond turtle</name>
    <dbReference type="NCBI Taxonomy" id="74926"/>
    <lineage>
        <taxon>Eukaryota</taxon>
        <taxon>Metazoa</taxon>
        <taxon>Chordata</taxon>
        <taxon>Craniata</taxon>
        <taxon>Vertebrata</taxon>
        <taxon>Euteleostomi</taxon>
        <taxon>Archelosauria</taxon>
        <taxon>Testudinata</taxon>
        <taxon>Testudines</taxon>
        <taxon>Cryptodira</taxon>
        <taxon>Durocryptodira</taxon>
        <taxon>Testudinoidea</taxon>
        <taxon>Geoemydidae</taxon>
        <taxon>Geoemydinae</taxon>
        <taxon>Mauremys</taxon>
    </lineage>
</organism>
<evidence type="ECO:0000313" key="1">
    <source>
        <dbReference type="EMBL" id="KAH1167105.1"/>
    </source>
</evidence>
<reference evidence="1" key="1">
    <citation type="submission" date="2021-09" db="EMBL/GenBank/DDBJ databases">
        <title>The genome of Mauremys mutica provides insights into the evolution of semi-aquatic lifestyle.</title>
        <authorList>
            <person name="Gong S."/>
            <person name="Gao Y."/>
        </authorList>
    </citation>
    <scope>NUCLEOTIDE SEQUENCE</scope>
    <source>
        <strain evidence="1">MM-2020</strain>
        <tissue evidence="1">Muscle</tissue>
    </source>
</reference>
<dbReference type="EMBL" id="JAHDVG010000487">
    <property type="protein sequence ID" value="KAH1167105.1"/>
    <property type="molecule type" value="Genomic_DNA"/>
</dbReference>
<evidence type="ECO:0000313" key="2">
    <source>
        <dbReference type="Proteomes" id="UP000827986"/>
    </source>
</evidence>
<sequence>MQAACWLSTSAQLWAKTQNALAAIPICWRFGSCPISALAVAQDPHEQQWLVCTLHPKRFALCLGFNHWSGIWSQLWFSPRVVNSPRLAKSRLETTNKSRRF</sequence>
<gene>
    <name evidence="1" type="ORF">KIL84_016277</name>
</gene>
<keyword evidence="2" id="KW-1185">Reference proteome</keyword>
<comment type="caution">
    <text evidence="1">The sequence shown here is derived from an EMBL/GenBank/DDBJ whole genome shotgun (WGS) entry which is preliminary data.</text>
</comment>
<protein>
    <submittedName>
        <fullName evidence="1">Uncharacterized protein</fullName>
    </submittedName>
</protein>
<proteinExistence type="predicted"/>